<feature type="transmembrane region" description="Helical" evidence="6">
    <location>
        <begin position="269"/>
        <end position="289"/>
    </location>
</feature>
<keyword evidence="4 6" id="KW-1133">Transmembrane helix</keyword>
<organism evidence="8 9">
    <name type="scientific">Pyrolobus fumarii (strain DSM 11204 / 1A)</name>
    <dbReference type="NCBI Taxonomy" id="694429"/>
    <lineage>
        <taxon>Archaea</taxon>
        <taxon>Thermoproteota</taxon>
        <taxon>Thermoprotei</taxon>
        <taxon>Desulfurococcales</taxon>
        <taxon>Pyrodictiaceae</taxon>
        <taxon>Pyrolobus</taxon>
    </lineage>
</organism>
<evidence type="ECO:0000256" key="1">
    <source>
        <dbReference type="ARBA" id="ARBA00004141"/>
    </source>
</evidence>
<gene>
    <name evidence="8" type="ordered locus">Pyrfu_1485</name>
</gene>
<proteinExistence type="predicted"/>
<sequence>MMESHVNEGVSRRKIVTFVLLAIIGSAIIAALLPSLHVPETEEFLIIHKVFSKKVCKENIIEIVLEGKVLHEALEKGSIDVSELCKFVSLNDPVVKQKQTIAAVIFYVSILAAITFWERRVAAVFLGFVALILTGVLPFRMALESMELGLILFLISMMIVVGYLKESGFLRFITVKVVALAGGSPTRFLFILMLLSFVLAALVDEVSSIVYVTLLVLETAELLGLNPIPWLIVAVFATNLGSAATMIGNPIGIYIGLFFEKGFTDFLRYASPAAFTALLVAYPISLRYLERRGEIGKMKRALGKRIELDPWAEVKNKTDFYLSAVLFVLTILGIALHTELAVLVQIILTALYGENAKHMMYVTPHDMLVIVPVISAAIVIARTGFSARKLVEERVEWWALLFFMFLFAEAATLSYTGVTDVLAYLILAAVGGEMNVWTGLNANLLVLVVTAVASGFVDNMPIIVALSPVAKTLMSIELPGGEMLPWSLLFGGTMGGNLTIIGSTANIVAIGIAEKRGFRISFQEWIKIGAIVVAATLVVAYIWLALHVIEVIV</sequence>
<dbReference type="InParanoid" id="G0EHJ0"/>
<dbReference type="InterPro" id="IPR051475">
    <property type="entry name" value="Diverse_Ion_Transporter"/>
</dbReference>
<keyword evidence="5 6" id="KW-0472">Membrane</keyword>
<keyword evidence="9" id="KW-1185">Reference proteome</keyword>
<evidence type="ECO:0000313" key="8">
    <source>
        <dbReference type="EMBL" id="AEM39343.1"/>
    </source>
</evidence>
<dbReference type="Proteomes" id="UP000001037">
    <property type="component" value="Chromosome"/>
</dbReference>
<name>G0EHJ0_PYRF1</name>
<dbReference type="FunCoup" id="G0EHJ0">
    <property type="interactions" value="5"/>
</dbReference>
<reference evidence="8 9" key="1">
    <citation type="journal article" date="2011" name="Stand. Genomic Sci.">
        <title>Complete genome sequence of the hyperthermophilic chemolithoautotroph Pyrolobus fumarii type strain (1A).</title>
        <authorList>
            <person name="Anderson I."/>
            <person name="Goker M."/>
            <person name="Nolan M."/>
            <person name="Lucas S."/>
            <person name="Hammon N."/>
            <person name="Deshpande S."/>
            <person name="Cheng J.F."/>
            <person name="Tapia R."/>
            <person name="Han C."/>
            <person name="Goodwin L."/>
            <person name="Pitluck S."/>
            <person name="Huntemann M."/>
            <person name="Liolios K."/>
            <person name="Ivanova N."/>
            <person name="Pagani I."/>
            <person name="Mavromatis K."/>
            <person name="Ovchinikova G."/>
            <person name="Pati A."/>
            <person name="Chen A."/>
            <person name="Palaniappan K."/>
            <person name="Land M."/>
            <person name="Hauser L."/>
            <person name="Brambilla E.M."/>
            <person name="Huber H."/>
            <person name="Yasawong M."/>
            <person name="Rohde M."/>
            <person name="Spring S."/>
            <person name="Abt B."/>
            <person name="Sikorski J."/>
            <person name="Wirth R."/>
            <person name="Detter J.C."/>
            <person name="Woyke T."/>
            <person name="Bristow J."/>
            <person name="Eisen J.A."/>
            <person name="Markowitz V."/>
            <person name="Hugenholtz P."/>
            <person name="Kyrpides N.C."/>
            <person name="Klenk H.P."/>
            <person name="Lapidus A."/>
        </authorList>
    </citation>
    <scope>NUCLEOTIDE SEQUENCE [LARGE SCALE GENOMIC DNA]</scope>
    <source>
        <strain evidence="9">DSM 11204 / 1A</strain>
    </source>
</reference>
<feature type="transmembrane region" description="Helical" evidence="6">
    <location>
        <begin position="367"/>
        <end position="385"/>
    </location>
</feature>
<evidence type="ECO:0000259" key="7">
    <source>
        <dbReference type="Pfam" id="PF03600"/>
    </source>
</evidence>
<dbReference type="eggNOG" id="arCOG00238">
    <property type="taxonomic scope" value="Archaea"/>
</dbReference>
<keyword evidence="2" id="KW-0813">Transport</keyword>
<feature type="transmembrane region" description="Helical" evidence="6">
    <location>
        <begin position="208"/>
        <end position="225"/>
    </location>
</feature>
<evidence type="ECO:0000256" key="2">
    <source>
        <dbReference type="ARBA" id="ARBA00022448"/>
    </source>
</evidence>
<dbReference type="Pfam" id="PF03600">
    <property type="entry name" value="CitMHS"/>
    <property type="match status" value="1"/>
</dbReference>
<accession>G0EHJ0</accession>
<feature type="transmembrane region" description="Helical" evidence="6">
    <location>
        <begin position="15"/>
        <end position="36"/>
    </location>
</feature>
<evidence type="ECO:0000256" key="5">
    <source>
        <dbReference type="ARBA" id="ARBA00023136"/>
    </source>
</evidence>
<feature type="transmembrane region" description="Helical" evidence="6">
    <location>
        <begin position="525"/>
        <end position="546"/>
    </location>
</feature>
<feature type="transmembrane region" description="Helical" evidence="6">
    <location>
        <begin position="486"/>
        <end position="513"/>
    </location>
</feature>
<dbReference type="GO" id="GO:0055085">
    <property type="term" value="P:transmembrane transport"/>
    <property type="evidence" value="ECO:0007669"/>
    <property type="project" value="InterPro"/>
</dbReference>
<evidence type="ECO:0000313" key="9">
    <source>
        <dbReference type="Proteomes" id="UP000001037"/>
    </source>
</evidence>
<feature type="transmembrane region" description="Helical" evidence="6">
    <location>
        <begin position="177"/>
        <end position="202"/>
    </location>
</feature>
<keyword evidence="3 6" id="KW-0812">Transmembrane</keyword>
<feature type="domain" description="Citrate transporter-like" evidence="7">
    <location>
        <begin position="113"/>
        <end position="491"/>
    </location>
</feature>
<dbReference type="EMBL" id="CP002838">
    <property type="protein sequence ID" value="AEM39343.1"/>
    <property type="molecule type" value="Genomic_DNA"/>
</dbReference>
<dbReference type="AlphaFoldDB" id="G0EHJ0"/>
<feature type="transmembrane region" description="Helical" evidence="6">
    <location>
        <begin position="148"/>
        <end position="165"/>
    </location>
</feature>
<feature type="transmembrane region" description="Helical" evidence="6">
    <location>
        <begin position="100"/>
        <end position="117"/>
    </location>
</feature>
<feature type="transmembrane region" description="Helical" evidence="6">
    <location>
        <begin position="397"/>
        <end position="415"/>
    </location>
</feature>
<comment type="subcellular location">
    <subcellularLocation>
        <location evidence="1">Membrane</location>
        <topology evidence="1">Multi-pass membrane protein</topology>
    </subcellularLocation>
</comment>
<evidence type="ECO:0000256" key="3">
    <source>
        <dbReference type="ARBA" id="ARBA00022692"/>
    </source>
</evidence>
<dbReference type="GO" id="GO:0016020">
    <property type="term" value="C:membrane"/>
    <property type="evidence" value="ECO:0007669"/>
    <property type="project" value="UniProtKB-SubCell"/>
</dbReference>
<feature type="transmembrane region" description="Helical" evidence="6">
    <location>
        <begin position="124"/>
        <end position="142"/>
    </location>
</feature>
<dbReference type="PANTHER" id="PTHR43568:SF1">
    <property type="entry name" value="P PROTEIN"/>
    <property type="match status" value="1"/>
</dbReference>
<dbReference type="HOGENOM" id="CLU_011920_4_0_2"/>
<feature type="transmembrane region" description="Helical" evidence="6">
    <location>
        <begin position="232"/>
        <end position="257"/>
    </location>
</feature>
<feature type="transmembrane region" description="Helical" evidence="6">
    <location>
        <begin position="320"/>
        <end position="347"/>
    </location>
</feature>
<evidence type="ECO:0000256" key="6">
    <source>
        <dbReference type="SAM" id="Phobius"/>
    </source>
</evidence>
<dbReference type="STRING" id="694429.Pyrfu_1485"/>
<feature type="transmembrane region" description="Helical" evidence="6">
    <location>
        <begin position="444"/>
        <end position="466"/>
    </location>
</feature>
<dbReference type="PANTHER" id="PTHR43568">
    <property type="entry name" value="P PROTEIN"/>
    <property type="match status" value="1"/>
</dbReference>
<protein>
    <submittedName>
        <fullName evidence="8">Citrate transporter</fullName>
    </submittedName>
</protein>
<dbReference type="InterPro" id="IPR004680">
    <property type="entry name" value="Cit_transptr-like_dom"/>
</dbReference>
<evidence type="ECO:0000256" key="4">
    <source>
        <dbReference type="ARBA" id="ARBA00022989"/>
    </source>
</evidence>
<dbReference type="KEGG" id="pfm:Pyrfu_1485"/>